<feature type="compositionally biased region" description="Low complexity" evidence="1">
    <location>
        <begin position="126"/>
        <end position="139"/>
    </location>
</feature>
<evidence type="ECO:0000313" key="3">
    <source>
        <dbReference type="Proteomes" id="UP000244722"/>
    </source>
</evidence>
<gene>
    <name evidence="2" type="ORF">B9Z19DRAFT_1065481</name>
</gene>
<accession>A0A2T6ZQZ3</accession>
<organism evidence="2 3">
    <name type="scientific">Tuber borchii</name>
    <name type="common">White truffle</name>
    <dbReference type="NCBI Taxonomy" id="42251"/>
    <lineage>
        <taxon>Eukaryota</taxon>
        <taxon>Fungi</taxon>
        <taxon>Dikarya</taxon>
        <taxon>Ascomycota</taxon>
        <taxon>Pezizomycotina</taxon>
        <taxon>Pezizomycetes</taxon>
        <taxon>Pezizales</taxon>
        <taxon>Tuberaceae</taxon>
        <taxon>Tuber</taxon>
    </lineage>
</organism>
<dbReference type="EMBL" id="NESQ01000136">
    <property type="protein sequence ID" value="PUU77902.1"/>
    <property type="molecule type" value="Genomic_DNA"/>
</dbReference>
<sequence>MPSMSGGQGCDPHPIYPSIPRRFPASLPQPSGIKPAESASNGDAITHSELVISSTIYDEEIPLHDVSNGHPPSSNHQPLSPEQTPLQKLQLQLNKARFEREIATIQARAQNSPLAKLPKPILPAQTTASTTTTSISGSRGRSGKKGREFALPPADSYVPREDVENVMESLGIICYCVVDVRVLGGTPIAESRFDHGGLCDSVGGCGNHEGGLLLVGWLDRNPARRGAVGTEKGLTTKDSA</sequence>
<feature type="region of interest" description="Disordered" evidence="1">
    <location>
        <begin position="126"/>
        <end position="153"/>
    </location>
</feature>
<comment type="caution">
    <text evidence="2">The sequence shown here is derived from an EMBL/GenBank/DDBJ whole genome shotgun (WGS) entry which is preliminary data.</text>
</comment>
<dbReference type="Proteomes" id="UP000244722">
    <property type="component" value="Unassembled WGS sequence"/>
</dbReference>
<feature type="compositionally biased region" description="Polar residues" evidence="1">
    <location>
        <begin position="70"/>
        <end position="87"/>
    </location>
</feature>
<dbReference type="OrthoDB" id="5422377at2759"/>
<feature type="region of interest" description="Disordered" evidence="1">
    <location>
        <begin position="1"/>
        <end position="46"/>
    </location>
</feature>
<evidence type="ECO:0000313" key="2">
    <source>
        <dbReference type="EMBL" id="PUU77902.1"/>
    </source>
</evidence>
<feature type="region of interest" description="Disordered" evidence="1">
    <location>
        <begin position="63"/>
        <end position="87"/>
    </location>
</feature>
<keyword evidence="3" id="KW-1185">Reference proteome</keyword>
<protein>
    <submittedName>
        <fullName evidence="2">Uncharacterized protein</fullName>
    </submittedName>
</protein>
<dbReference type="AlphaFoldDB" id="A0A2T6ZQZ3"/>
<evidence type="ECO:0000256" key="1">
    <source>
        <dbReference type="SAM" id="MobiDB-lite"/>
    </source>
</evidence>
<reference evidence="2 3" key="1">
    <citation type="submission" date="2017-04" db="EMBL/GenBank/DDBJ databases">
        <title>Draft genome sequence of Tuber borchii Vittad., a whitish edible truffle.</title>
        <authorList>
            <consortium name="DOE Joint Genome Institute"/>
            <person name="Murat C."/>
            <person name="Kuo A."/>
            <person name="Barry K.W."/>
            <person name="Clum A."/>
            <person name="Dockter R.B."/>
            <person name="Fauchery L."/>
            <person name="Iotti M."/>
            <person name="Kohler A."/>
            <person name="Labutti K."/>
            <person name="Lindquist E.A."/>
            <person name="Lipzen A."/>
            <person name="Ohm R.A."/>
            <person name="Wang M."/>
            <person name="Grigoriev I.V."/>
            <person name="Zambonelli A."/>
            <person name="Martin F.M."/>
        </authorList>
    </citation>
    <scope>NUCLEOTIDE SEQUENCE [LARGE SCALE GENOMIC DNA]</scope>
    <source>
        <strain evidence="2 3">Tbo3840</strain>
    </source>
</reference>
<proteinExistence type="predicted"/>
<name>A0A2T6ZQZ3_TUBBO</name>